<reference evidence="2" key="2">
    <citation type="submission" date="2020-09" db="EMBL/GenBank/DDBJ databases">
        <authorList>
            <person name="Sun Q."/>
            <person name="Zhou Y."/>
        </authorList>
    </citation>
    <scope>NUCLEOTIDE SEQUENCE</scope>
    <source>
        <strain evidence="2">CGMCC 1.16134</strain>
    </source>
</reference>
<evidence type="ECO:0000313" key="2">
    <source>
        <dbReference type="EMBL" id="GGF83605.1"/>
    </source>
</evidence>
<comment type="caution">
    <text evidence="2">The sequence shown here is derived from an EMBL/GenBank/DDBJ whole genome shotgun (WGS) entry which is preliminary data.</text>
</comment>
<evidence type="ECO:0000256" key="1">
    <source>
        <dbReference type="SAM" id="MobiDB-lite"/>
    </source>
</evidence>
<proteinExistence type="predicted"/>
<gene>
    <name evidence="2" type="ORF">GCM10010912_30980</name>
</gene>
<keyword evidence="3" id="KW-1185">Reference proteome</keyword>
<sequence length="63" mass="6992">MSSSKNSETPKAEPAEDLVTERDIDEKFGLFQEGTYPGALPDNDQEQAVNEAVRTHLRANQSK</sequence>
<dbReference type="RefSeq" id="WP_189026277.1">
    <property type="nucleotide sequence ID" value="NZ_BMKR01000011.1"/>
</dbReference>
<dbReference type="EMBL" id="BMKR01000011">
    <property type="protein sequence ID" value="GGF83605.1"/>
    <property type="molecule type" value="Genomic_DNA"/>
</dbReference>
<accession>A0A917FGP1</accession>
<name>A0A917FGP1_9BACL</name>
<organism evidence="2 3">
    <name type="scientific">Paenibacillus albidus</name>
    <dbReference type="NCBI Taxonomy" id="2041023"/>
    <lineage>
        <taxon>Bacteria</taxon>
        <taxon>Bacillati</taxon>
        <taxon>Bacillota</taxon>
        <taxon>Bacilli</taxon>
        <taxon>Bacillales</taxon>
        <taxon>Paenibacillaceae</taxon>
        <taxon>Paenibacillus</taxon>
    </lineage>
</organism>
<protein>
    <submittedName>
        <fullName evidence="2">Uncharacterized protein</fullName>
    </submittedName>
</protein>
<reference evidence="2" key="1">
    <citation type="journal article" date="2014" name="Int. J. Syst. Evol. Microbiol.">
        <title>Complete genome sequence of Corynebacterium casei LMG S-19264T (=DSM 44701T), isolated from a smear-ripened cheese.</title>
        <authorList>
            <consortium name="US DOE Joint Genome Institute (JGI-PGF)"/>
            <person name="Walter F."/>
            <person name="Albersmeier A."/>
            <person name="Kalinowski J."/>
            <person name="Ruckert C."/>
        </authorList>
    </citation>
    <scope>NUCLEOTIDE SEQUENCE</scope>
    <source>
        <strain evidence="2">CGMCC 1.16134</strain>
    </source>
</reference>
<dbReference type="Proteomes" id="UP000637643">
    <property type="component" value="Unassembled WGS sequence"/>
</dbReference>
<evidence type="ECO:0000313" key="3">
    <source>
        <dbReference type="Proteomes" id="UP000637643"/>
    </source>
</evidence>
<dbReference type="AlphaFoldDB" id="A0A917FGP1"/>
<feature type="region of interest" description="Disordered" evidence="1">
    <location>
        <begin position="1"/>
        <end position="21"/>
    </location>
</feature>
<feature type="compositionally biased region" description="Basic and acidic residues" evidence="1">
    <location>
        <begin position="8"/>
        <end position="21"/>
    </location>
</feature>